<reference evidence="2 3" key="1">
    <citation type="journal article" date="2015" name="Genome Biol. Evol.">
        <title>Phylogenomic analyses indicate that early fungi evolved digesting cell walls of algal ancestors of land plants.</title>
        <authorList>
            <person name="Chang Y."/>
            <person name="Wang S."/>
            <person name="Sekimoto S."/>
            <person name="Aerts A.L."/>
            <person name="Choi C."/>
            <person name="Clum A."/>
            <person name="LaButti K.M."/>
            <person name="Lindquist E.A."/>
            <person name="Yee Ngan C."/>
            <person name="Ohm R.A."/>
            <person name="Salamov A.A."/>
            <person name="Grigoriev I.V."/>
            <person name="Spatafora J.W."/>
            <person name="Berbee M.L."/>
        </authorList>
    </citation>
    <scope>NUCLEOTIDE SEQUENCE [LARGE SCALE GENOMIC DNA]</scope>
    <source>
        <strain evidence="2 3">JEL478</strain>
    </source>
</reference>
<evidence type="ECO:0000313" key="2">
    <source>
        <dbReference type="EMBL" id="KXS14422.1"/>
    </source>
</evidence>
<dbReference type="Proteomes" id="UP000070544">
    <property type="component" value="Unassembled WGS sequence"/>
</dbReference>
<sequence length="96" mass="11235">MLKCPNYCIYNKIKRHHPRQCVRTEKRNVKVSIEDNPNSLFPILLTLMTHAFRTGSIHHESFTQFYNTSPNGYELGTGQVEPERRPCKGWDSSRKV</sequence>
<accession>A0A139AC89</accession>
<evidence type="ECO:0000313" key="3">
    <source>
        <dbReference type="Proteomes" id="UP000070544"/>
    </source>
</evidence>
<gene>
    <name evidence="2" type="ORF">M427DRAFT_57603</name>
</gene>
<evidence type="ECO:0000256" key="1">
    <source>
        <dbReference type="SAM" id="MobiDB-lite"/>
    </source>
</evidence>
<name>A0A139AC89_GONPJ</name>
<dbReference type="EMBL" id="KQ965769">
    <property type="protein sequence ID" value="KXS14422.1"/>
    <property type="molecule type" value="Genomic_DNA"/>
</dbReference>
<feature type="compositionally biased region" description="Basic and acidic residues" evidence="1">
    <location>
        <begin position="81"/>
        <end position="96"/>
    </location>
</feature>
<dbReference type="AlphaFoldDB" id="A0A139AC89"/>
<feature type="region of interest" description="Disordered" evidence="1">
    <location>
        <begin position="73"/>
        <end position="96"/>
    </location>
</feature>
<proteinExistence type="predicted"/>
<protein>
    <submittedName>
        <fullName evidence="2">Uncharacterized protein</fullName>
    </submittedName>
</protein>
<organism evidence="2 3">
    <name type="scientific">Gonapodya prolifera (strain JEL478)</name>
    <name type="common">Monoblepharis prolifera</name>
    <dbReference type="NCBI Taxonomy" id="1344416"/>
    <lineage>
        <taxon>Eukaryota</taxon>
        <taxon>Fungi</taxon>
        <taxon>Fungi incertae sedis</taxon>
        <taxon>Chytridiomycota</taxon>
        <taxon>Chytridiomycota incertae sedis</taxon>
        <taxon>Monoblepharidomycetes</taxon>
        <taxon>Monoblepharidales</taxon>
        <taxon>Gonapodyaceae</taxon>
        <taxon>Gonapodya</taxon>
    </lineage>
</organism>
<keyword evidence="3" id="KW-1185">Reference proteome</keyword>